<dbReference type="HOGENOM" id="CLU_124329_0_0_0"/>
<keyword evidence="2" id="KW-1185">Reference proteome</keyword>
<sequence length="172" mass="19277">MKGGRMKKIILTLCFLINFSILMAVEDFIPMLPLLPAIPTDKIDQGENGELIVRKLISSGILEVELTAEVIVPLEVISDVHIKALVVDNENLEIPFEVELNRKPEAAGIYRLNFSKTALDIDDDGVIDTEIFASKNIDNKKIKDNYIKITGKNISKEGTHKKRVYITVEVND</sequence>
<comment type="caution">
    <text evidence="1">The sequence shown here is derived from an EMBL/GenBank/DDBJ whole genome shotgun (WGS) entry which is preliminary data.</text>
</comment>
<gene>
    <name evidence="1" type="ORF">HMPREF0202_01123</name>
</gene>
<evidence type="ECO:0000313" key="1">
    <source>
        <dbReference type="EMBL" id="ERT68956.1"/>
    </source>
</evidence>
<evidence type="ECO:0000313" key="2">
    <source>
        <dbReference type="Proteomes" id="UP000017081"/>
    </source>
</evidence>
<organism evidence="1 2">
    <name type="scientific">Cetobacterium somerae ATCC BAA-474</name>
    <dbReference type="NCBI Taxonomy" id="1319815"/>
    <lineage>
        <taxon>Bacteria</taxon>
        <taxon>Fusobacteriati</taxon>
        <taxon>Fusobacteriota</taxon>
        <taxon>Fusobacteriia</taxon>
        <taxon>Fusobacteriales</taxon>
        <taxon>Fusobacteriaceae</taxon>
        <taxon>Cetobacterium</taxon>
    </lineage>
</organism>
<reference evidence="1 2" key="1">
    <citation type="submission" date="2013-08" db="EMBL/GenBank/DDBJ databases">
        <authorList>
            <person name="Weinstock G."/>
            <person name="Sodergren E."/>
            <person name="Wylie T."/>
            <person name="Fulton L."/>
            <person name="Fulton R."/>
            <person name="Fronick C."/>
            <person name="O'Laughlin M."/>
            <person name="Godfrey J."/>
            <person name="Miner T."/>
            <person name="Herter B."/>
            <person name="Appelbaum E."/>
            <person name="Cordes M."/>
            <person name="Lek S."/>
            <person name="Wollam A."/>
            <person name="Pepin K.H."/>
            <person name="Palsikar V.B."/>
            <person name="Mitreva M."/>
            <person name="Wilson R.K."/>
        </authorList>
    </citation>
    <scope>NUCLEOTIDE SEQUENCE [LARGE SCALE GENOMIC DNA]</scope>
    <source>
        <strain evidence="1 2">ATCC BAA-474</strain>
    </source>
</reference>
<name>U7VBR3_9FUSO</name>
<dbReference type="Proteomes" id="UP000017081">
    <property type="component" value="Unassembled WGS sequence"/>
</dbReference>
<proteinExistence type="predicted"/>
<dbReference type="EMBL" id="AXZF01000040">
    <property type="protein sequence ID" value="ERT68956.1"/>
    <property type="molecule type" value="Genomic_DNA"/>
</dbReference>
<dbReference type="AlphaFoldDB" id="U7VBR3"/>
<accession>U7VBR3</accession>
<dbReference type="eggNOG" id="ENOG50340I4">
    <property type="taxonomic scope" value="Bacteria"/>
</dbReference>
<protein>
    <submittedName>
        <fullName evidence="1">Uncharacterized protein</fullName>
    </submittedName>
</protein>
<dbReference type="STRING" id="1319815.HMPREF0202_01123"/>